<reference evidence="4" key="1">
    <citation type="journal article" date="2019" name="Int. J. Syst. Evol. Microbiol.">
        <title>The Global Catalogue of Microorganisms (GCM) 10K type strain sequencing project: providing services to taxonomists for standard genome sequencing and annotation.</title>
        <authorList>
            <consortium name="The Broad Institute Genomics Platform"/>
            <consortium name="The Broad Institute Genome Sequencing Center for Infectious Disease"/>
            <person name="Wu L."/>
            <person name="Ma J."/>
        </authorList>
    </citation>
    <scope>NUCLEOTIDE SEQUENCE [LARGE SCALE GENOMIC DNA]</scope>
    <source>
        <strain evidence="4">CGMCC 1.13718</strain>
    </source>
</reference>
<evidence type="ECO:0000256" key="1">
    <source>
        <dbReference type="SAM" id="MobiDB-lite"/>
    </source>
</evidence>
<dbReference type="InterPro" id="IPR010982">
    <property type="entry name" value="Lambda_DNA-bd_dom_sf"/>
</dbReference>
<dbReference type="Pfam" id="PF13560">
    <property type="entry name" value="HTH_31"/>
    <property type="match status" value="1"/>
</dbReference>
<dbReference type="SUPFAM" id="SSF47413">
    <property type="entry name" value="lambda repressor-like DNA-binding domains"/>
    <property type="match status" value="1"/>
</dbReference>
<dbReference type="Gene3D" id="1.10.260.40">
    <property type="entry name" value="lambda repressor-like DNA-binding domains"/>
    <property type="match status" value="1"/>
</dbReference>
<protein>
    <submittedName>
        <fullName evidence="3">Helix-turn-helix domain-containing protein</fullName>
    </submittedName>
</protein>
<organism evidence="3 4">
    <name type="scientific">Microbulbifer taiwanensis</name>
    <dbReference type="NCBI Taxonomy" id="986746"/>
    <lineage>
        <taxon>Bacteria</taxon>
        <taxon>Pseudomonadati</taxon>
        <taxon>Pseudomonadota</taxon>
        <taxon>Gammaproteobacteria</taxon>
        <taxon>Cellvibrionales</taxon>
        <taxon>Microbulbiferaceae</taxon>
        <taxon>Microbulbifer</taxon>
    </lineage>
</organism>
<evidence type="ECO:0000259" key="2">
    <source>
        <dbReference type="PROSITE" id="PS50943"/>
    </source>
</evidence>
<evidence type="ECO:0000313" key="3">
    <source>
        <dbReference type="EMBL" id="MFC6632000.1"/>
    </source>
</evidence>
<dbReference type="CDD" id="cd00093">
    <property type="entry name" value="HTH_XRE"/>
    <property type="match status" value="1"/>
</dbReference>
<dbReference type="RefSeq" id="WP_193192128.1">
    <property type="nucleotide sequence ID" value="NZ_JACZFR010000026.1"/>
</dbReference>
<feature type="domain" description="HTH cro/C1-type" evidence="2">
    <location>
        <begin position="17"/>
        <end position="69"/>
    </location>
</feature>
<dbReference type="EMBL" id="JBHSVR010000001">
    <property type="protein sequence ID" value="MFC6632000.1"/>
    <property type="molecule type" value="Genomic_DNA"/>
</dbReference>
<dbReference type="InterPro" id="IPR001387">
    <property type="entry name" value="Cro/C1-type_HTH"/>
</dbReference>
<gene>
    <name evidence="3" type="ORF">ACFQBM_01835</name>
</gene>
<dbReference type="SMART" id="SM00530">
    <property type="entry name" value="HTH_XRE"/>
    <property type="match status" value="1"/>
</dbReference>
<comment type="caution">
    <text evidence="3">The sequence shown here is derived from an EMBL/GenBank/DDBJ whole genome shotgun (WGS) entry which is preliminary data.</text>
</comment>
<dbReference type="PROSITE" id="PS50943">
    <property type="entry name" value="HTH_CROC1"/>
    <property type="match status" value="1"/>
</dbReference>
<evidence type="ECO:0000313" key="4">
    <source>
        <dbReference type="Proteomes" id="UP001596425"/>
    </source>
</evidence>
<name>A0ABW1YGY4_9GAMM</name>
<proteinExistence type="predicted"/>
<dbReference type="Proteomes" id="UP001596425">
    <property type="component" value="Unassembled WGS sequence"/>
</dbReference>
<sequence>MNSNKSQKLLVQLGEDFRRLRLARNIAQDALAADAGVGLSTLKRLEVGRGCNLAALVQLLSALGCAEQFESFFAQLAGGVTGERADPADQRRRASSPRKPAAE</sequence>
<feature type="compositionally biased region" description="Basic and acidic residues" evidence="1">
    <location>
        <begin position="83"/>
        <end position="92"/>
    </location>
</feature>
<keyword evidence="4" id="KW-1185">Reference proteome</keyword>
<accession>A0ABW1YGY4</accession>
<feature type="region of interest" description="Disordered" evidence="1">
    <location>
        <begin position="83"/>
        <end position="103"/>
    </location>
</feature>